<accession>A0A0K2B5U3</accession>
<gene>
    <name evidence="1" type="ORF">SAM23877_p066</name>
</gene>
<evidence type="ECO:0000313" key="2">
    <source>
        <dbReference type="Proteomes" id="UP000061018"/>
    </source>
</evidence>
<keyword evidence="1" id="KW-0614">Plasmid</keyword>
<sequence>MAALHHSPRPESIEDLEQPVTYNEASALLARTGHDARPDTIRRWVKEDGITTVSVRGRTGSVKYVDWSDVLTAHFKRTAAKLRASSDWP</sequence>
<geneLocation type="plasmid" evidence="1 2">
    <name>pSAM1</name>
</geneLocation>
<dbReference type="AlphaFoldDB" id="A0A0K2B5U3"/>
<organism evidence="1 2">
    <name type="scientific">Streptomyces ambofaciens (strain ATCC 23877 / 3486 / DSM 40053 / JCM 4204 / NBRC 12836 / NRRL B-2516)</name>
    <dbReference type="NCBI Taxonomy" id="278992"/>
    <lineage>
        <taxon>Bacteria</taxon>
        <taxon>Bacillati</taxon>
        <taxon>Actinomycetota</taxon>
        <taxon>Actinomycetes</taxon>
        <taxon>Kitasatosporales</taxon>
        <taxon>Streptomycetaceae</taxon>
        <taxon>Streptomyces</taxon>
    </lineage>
</organism>
<dbReference type="Proteomes" id="UP000061018">
    <property type="component" value="Plasmid pSAM1"/>
</dbReference>
<evidence type="ECO:0000313" key="1">
    <source>
        <dbReference type="EMBL" id="AKZ60775.1"/>
    </source>
</evidence>
<dbReference type="RefSeq" id="WP_053143308.1">
    <property type="nucleotide sequence ID" value="NZ_CP012383.1"/>
</dbReference>
<proteinExistence type="predicted"/>
<dbReference type="EMBL" id="CP012383">
    <property type="protein sequence ID" value="AKZ60775.1"/>
    <property type="molecule type" value="Genomic_DNA"/>
</dbReference>
<dbReference type="KEGG" id="samb:SAM23877_p066"/>
<name>A0A0K2B5U3_STRA7</name>
<protein>
    <submittedName>
        <fullName evidence="1">Uncharacterized protein</fullName>
    </submittedName>
</protein>
<reference evidence="2" key="1">
    <citation type="journal article" date="2015" name="J. Biotechnol.">
        <title>Complete genome sequence of Streptomyces ambofaciens ATCC 23877, the spiramycin producer.</title>
        <authorList>
            <person name="Thibessard A."/>
            <person name="Haas D."/>
            <person name="Gerbaud C."/>
            <person name="Aigle B."/>
            <person name="Lautru S."/>
            <person name="Pernodet J.L."/>
            <person name="Leblond P."/>
        </authorList>
    </citation>
    <scope>NUCLEOTIDE SEQUENCE [LARGE SCALE GENOMIC DNA]</scope>
    <source>
        <strain evidence="2">ATCC 23877 / 3486 / DSM 40053 / JCM 4204 / NBRC 12836 / NRRL B-2516</strain>
        <plasmid evidence="2">pSAM1</plasmid>
    </source>
</reference>